<dbReference type="GO" id="GO:0003962">
    <property type="term" value="F:cystathionine gamma-synthase activity"/>
    <property type="evidence" value="ECO:0007669"/>
    <property type="project" value="UniProtKB-EC"/>
</dbReference>
<evidence type="ECO:0000313" key="13">
    <source>
        <dbReference type="EMBL" id="KAJ8099906.1"/>
    </source>
</evidence>
<dbReference type="PANTHER" id="PTHR42699">
    <property type="match status" value="1"/>
</dbReference>
<dbReference type="InterPro" id="IPR015421">
    <property type="entry name" value="PyrdxlP-dep_Trfase_major"/>
</dbReference>
<evidence type="ECO:0000256" key="6">
    <source>
        <dbReference type="ARBA" id="ARBA00051441"/>
    </source>
</evidence>
<evidence type="ECO:0000256" key="8">
    <source>
        <dbReference type="ARBA" id="ARBA00060510"/>
    </source>
</evidence>
<comment type="caution">
    <text evidence="13">The sequence shown here is derived from an EMBL/GenBank/DDBJ whole genome shotgun (WGS) entry which is preliminary data.</text>
</comment>
<comment type="function">
    <text evidence="7">Catalyzes the formation of L-cystathionine from O-succinyl-L-homoserine (OSHS) and L-cysteine, via a gamma-replacement reaction. In the absence of thiol, catalyzes gamma-elimination to form 2-oxobutanoate, succinate and ammonia.</text>
</comment>
<evidence type="ECO:0000256" key="1">
    <source>
        <dbReference type="ARBA" id="ARBA00001933"/>
    </source>
</evidence>
<evidence type="ECO:0000256" key="12">
    <source>
        <dbReference type="RuleBase" id="RU362118"/>
    </source>
</evidence>
<dbReference type="GO" id="GO:0019346">
    <property type="term" value="P:transsulfuration"/>
    <property type="evidence" value="ECO:0007669"/>
    <property type="project" value="InterPro"/>
</dbReference>
<protein>
    <recommendedName>
        <fullName evidence="10">cystathionine gamma-synthase</fullName>
        <ecNumber evidence="10">2.5.1.48</ecNumber>
    </recommendedName>
    <alternativeName>
        <fullName evidence="11">O-succinylhomoserine (thiol)-lyase</fullName>
    </alternativeName>
</protein>
<reference evidence="13" key="1">
    <citation type="submission" date="2023-03" db="EMBL/GenBank/DDBJ databases">
        <title>Near-Complete genome sequence of Lipomyces tetrasporous NRRL Y-64009, an oleaginous yeast capable of growing on lignocellulosic hydrolysates.</title>
        <authorList>
            <consortium name="Lawrence Berkeley National Laboratory"/>
            <person name="Jagtap S.S."/>
            <person name="Liu J.-J."/>
            <person name="Walukiewicz H.E."/>
            <person name="Pangilinan J."/>
            <person name="Lipzen A."/>
            <person name="Ahrendt S."/>
            <person name="Koriabine M."/>
            <person name="Cobaugh K."/>
            <person name="Salamov A."/>
            <person name="Yoshinaga Y."/>
            <person name="Ng V."/>
            <person name="Daum C."/>
            <person name="Grigoriev I.V."/>
            <person name="Slininger P.J."/>
            <person name="Dien B.S."/>
            <person name="Jin Y.-S."/>
            <person name="Rao C.V."/>
        </authorList>
    </citation>
    <scope>NUCLEOTIDE SEQUENCE</scope>
    <source>
        <strain evidence="13">NRRL Y-64009</strain>
    </source>
</reference>
<dbReference type="InterPro" id="IPR051750">
    <property type="entry name" value="Trans-sulfuration_enzymes"/>
</dbReference>
<dbReference type="FunFam" id="3.40.640.10:FF:000111">
    <property type="entry name" value="Cystathionine gamma-synthase"/>
    <property type="match status" value="1"/>
</dbReference>
<dbReference type="GeneID" id="80882986"/>
<evidence type="ECO:0000256" key="7">
    <source>
        <dbReference type="ARBA" id="ARBA00058439"/>
    </source>
</evidence>
<dbReference type="EC" id="2.5.1.48" evidence="10"/>
<evidence type="ECO:0000256" key="10">
    <source>
        <dbReference type="ARBA" id="ARBA00066530"/>
    </source>
</evidence>
<dbReference type="Gene3D" id="3.40.640.10">
    <property type="entry name" value="Type I PLP-dependent aspartate aminotransferase-like (Major domain)"/>
    <property type="match status" value="1"/>
</dbReference>
<evidence type="ECO:0000256" key="5">
    <source>
        <dbReference type="ARBA" id="ARBA00023167"/>
    </source>
</evidence>
<evidence type="ECO:0000313" key="14">
    <source>
        <dbReference type="Proteomes" id="UP001217417"/>
    </source>
</evidence>
<dbReference type="Proteomes" id="UP001217417">
    <property type="component" value="Unassembled WGS sequence"/>
</dbReference>
<dbReference type="FunFam" id="3.90.1150.10:FF:000063">
    <property type="entry name" value="Probable cystathionine gamma-synthase"/>
    <property type="match status" value="1"/>
</dbReference>
<dbReference type="InterPro" id="IPR000277">
    <property type="entry name" value="Cys/Met-Metab_PyrdxlP-dep_enz"/>
</dbReference>
<comment type="pathway">
    <text evidence="8">Amino-acid biosynthesis; L-methionine biosynthesis via de novo pathway; L-cystathionine from O-succinyl-L-homoserine: step 1/1.</text>
</comment>
<evidence type="ECO:0000256" key="9">
    <source>
        <dbReference type="ARBA" id="ARBA00061376"/>
    </source>
</evidence>
<gene>
    <name evidence="13" type="ORF">POJ06DRAFT_254854</name>
</gene>
<keyword evidence="2" id="KW-0028">Amino-acid biosynthesis</keyword>
<comment type="cofactor">
    <cofactor evidence="1 12">
        <name>pyridoxal 5'-phosphate</name>
        <dbReference type="ChEBI" id="CHEBI:597326"/>
    </cofactor>
</comment>
<evidence type="ECO:0000256" key="4">
    <source>
        <dbReference type="ARBA" id="ARBA00022898"/>
    </source>
</evidence>
<dbReference type="SUPFAM" id="SSF53383">
    <property type="entry name" value="PLP-dependent transferases"/>
    <property type="match status" value="1"/>
</dbReference>
<keyword evidence="4 12" id="KW-0663">Pyridoxal phosphate</keyword>
<dbReference type="GO" id="GO:0030170">
    <property type="term" value="F:pyridoxal phosphate binding"/>
    <property type="evidence" value="ECO:0007669"/>
    <property type="project" value="InterPro"/>
</dbReference>
<dbReference type="RefSeq" id="XP_056043356.1">
    <property type="nucleotide sequence ID" value="XM_056187820.1"/>
</dbReference>
<evidence type="ECO:0000256" key="2">
    <source>
        <dbReference type="ARBA" id="ARBA00022605"/>
    </source>
</evidence>
<keyword evidence="3 13" id="KW-0808">Transferase</keyword>
<keyword evidence="14" id="KW-1185">Reference proteome</keyword>
<dbReference type="InterPro" id="IPR015422">
    <property type="entry name" value="PyrdxlP-dep_Trfase_small"/>
</dbReference>
<dbReference type="AlphaFoldDB" id="A0AAD7QS25"/>
<name>A0AAD7QS25_9ASCO</name>
<dbReference type="Pfam" id="PF01053">
    <property type="entry name" value="Cys_Met_Meta_PP"/>
    <property type="match status" value="1"/>
</dbReference>
<dbReference type="GO" id="GO:0009086">
    <property type="term" value="P:methionine biosynthetic process"/>
    <property type="evidence" value="ECO:0007669"/>
    <property type="project" value="UniProtKB-KW"/>
</dbReference>
<comment type="similarity">
    <text evidence="9">Belongs to the trans-sulfuration enzymes family. MET7 subfamily.</text>
</comment>
<proteinExistence type="inferred from homology"/>
<comment type="catalytic activity">
    <reaction evidence="6">
        <text>O-succinyl-L-homoserine + L-cysteine = L,L-cystathionine + succinate + H(+)</text>
        <dbReference type="Rhea" id="RHEA:20397"/>
        <dbReference type="ChEBI" id="CHEBI:15378"/>
        <dbReference type="ChEBI" id="CHEBI:30031"/>
        <dbReference type="ChEBI" id="CHEBI:35235"/>
        <dbReference type="ChEBI" id="CHEBI:57661"/>
        <dbReference type="ChEBI" id="CHEBI:58161"/>
        <dbReference type="EC" id="2.5.1.48"/>
    </reaction>
</comment>
<evidence type="ECO:0000256" key="3">
    <source>
        <dbReference type="ARBA" id="ARBA00022679"/>
    </source>
</evidence>
<keyword evidence="5" id="KW-0486">Methionine biosynthesis</keyword>
<evidence type="ECO:0000256" key="11">
    <source>
        <dbReference type="ARBA" id="ARBA00083849"/>
    </source>
</evidence>
<dbReference type="InterPro" id="IPR015424">
    <property type="entry name" value="PyrdxlP-dep_Trfase"/>
</dbReference>
<sequence>MPTFDHPPTDVGCPIPANTPHAVSVTLPSWSANVAYEEGKEWILAKMKNGYPRFFLHEKIQQLIGLVESRYGNPGEKAVIFPSYKIACRCRTYMHCFTDLTDPNIRVVEITVPPPSKGVRSNISIVFFPESEIALAKSFWQHTGDGISSRMAEYCLERLKATDTPKSEPKSSSEAFKLAPHTFKRYAKKFDSPSVASSEDESDDSREFATYLEERFGRNLDISFVEQVKIAVRRRIAGTLDDNLDISQVLQTQPHVSTRDVEGLTEDDVFLYPTGMSSIFNAHQLLLASLENKKSVCFGFPYIDTLKILNKWGPGCHFYGNGEPHDLVELENLLEGGEQVMALFCEFPSNPLLKSPNLKEIRRLADRYNFAVVVDETVGNFMNIHVLEYADIVVSSLTKVFSGDSNVMGGSLVLSPASKYYDVLKQTMVKHYEDNMWAEDAIFLERNSRDFASRIRRINVNAEALCELLFAEPKVKSVFYPKYSSTRQFFDDCRTDDGGYGGLLSIVFHEPRHAQAFFDAVKAAKGPSLGTNFTLLCPYTVIAHFSEMDWAAQYGVDPFLVRISVGLEATDELVETFASAMRTLS</sequence>
<dbReference type="Gene3D" id="3.90.1150.10">
    <property type="entry name" value="Aspartate Aminotransferase, domain 1"/>
    <property type="match status" value="1"/>
</dbReference>
<accession>A0AAD7QS25</accession>
<organism evidence="13 14">
    <name type="scientific">Lipomyces tetrasporus</name>
    <dbReference type="NCBI Taxonomy" id="54092"/>
    <lineage>
        <taxon>Eukaryota</taxon>
        <taxon>Fungi</taxon>
        <taxon>Dikarya</taxon>
        <taxon>Ascomycota</taxon>
        <taxon>Saccharomycotina</taxon>
        <taxon>Lipomycetes</taxon>
        <taxon>Lipomycetales</taxon>
        <taxon>Lipomycetaceae</taxon>
        <taxon>Lipomyces</taxon>
    </lineage>
</organism>
<dbReference type="EMBL" id="JARPMG010000006">
    <property type="protein sequence ID" value="KAJ8099906.1"/>
    <property type="molecule type" value="Genomic_DNA"/>
</dbReference>
<dbReference type="PANTHER" id="PTHR42699:SF1">
    <property type="entry name" value="CYSTATHIONINE GAMMA-SYNTHASE-RELATED"/>
    <property type="match status" value="1"/>
</dbReference>